<evidence type="ECO:0000259" key="14">
    <source>
        <dbReference type="PROSITE" id="PS51352"/>
    </source>
</evidence>
<comment type="caution">
    <text evidence="15">The sequence shown here is derived from an EMBL/GenBank/DDBJ whole genome shotgun (WGS) entry which is preliminary data.</text>
</comment>
<dbReference type="NCBIfam" id="TIGR01126">
    <property type="entry name" value="pdi_dom"/>
    <property type="match status" value="2"/>
</dbReference>
<dbReference type="GO" id="GO:0005788">
    <property type="term" value="C:endoplasmic reticulum lumen"/>
    <property type="evidence" value="ECO:0007669"/>
    <property type="project" value="UniProtKB-SubCell"/>
</dbReference>
<dbReference type="PANTHER" id="PTHR45815:SF3">
    <property type="entry name" value="PROTEIN DISULFIDE-ISOMERASE A6"/>
    <property type="match status" value="1"/>
</dbReference>
<keyword evidence="16" id="KW-1185">Reference proteome</keyword>
<comment type="function">
    <text evidence="11">Acts as a protein-folding catalyst that interacts with nascent polypeptides to catalyze the formation, isomerization, and reduction or oxidation of disulfide bonds.</text>
</comment>
<reference evidence="15 16" key="1">
    <citation type="journal article" date="2023" name="BMC Biotechnol.">
        <title>Vitis rotundifolia cv Carlos genome sequencing.</title>
        <authorList>
            <person name="Huff M."/>
            <person name="Hulse-Kemp A."/>
            <person name="Scheffler B."/>
            <person name="Youngblood R."/>
            <person name="Simpson S."/>
            <person name="Babiker E."/>
            <person name="Staton M."/>
        </authorList>
    </citation>
    <scope>NUCLEOTIDE SEQUENCE [LARGE SCALE GENOMIC DNA]</scope>
    <source>
        <tissue evidence="15">Leaf</tissue>
    </source>
</reference>
<dbReference type="InterPro" id="IPR005788">
    <property type="entry name" value="PDI_thioredoxin-like_dom"/>
</dbReference>
<dbReference type="InterPro" id="IPR057305">
    <property type="entry name" value="Thioredox_PDIA6_C"/>
</dbReference>
<sequence>MARSPPSITLPLLTIFIVVQLSATADGLYGPSSPVAQLNPSNFKSKVLNSNGVVLVEFFAPWCGHCKALTPTWEKAASVLKGVATVAALDADANQALAQEYGISGFPTIKVFAPGKPPVDYQGARDVKPIAEFALQQIKALLKERLSGKATGGSSEKSEVSASVELTSSNFDELVLKSKDLWIVEFFAPWCGHCKKLAPQWKKAANNLKGKVKLGHVDCDSDKSLMSRFSVQGFPTILVFGADKDTPVPYEGARTASAIESFALEQLETNVAPPEVTELTGPDVMEEKCGSAAICFVAFLPDILDSKAEGRNKYLEMMLSIAEKFKRSPYSYVWAAAGKQADLEKQVGVGGYGYPALVALNVKKGAYAPLKSAFELDQIIGFVKEAGHGGKGILPLASSPVVVKTEPWDGKDGEIIEEDEFSLEELMGDEATS</sequence>
<accession>A0AA39DIX8</accession>
<dbReference type="Gene3D" id="3.40.30.10">
    <property type="entry name" value="Glutaredoxin"/>
    <property type="match status" value="3"/>
</dbReference>
<evidence type="ECO:0000256" key="5">
    <source>
        <dbReference type="ARBA" id="ARBA00022729"/>
    </source>
</evidence>
<evidence type="ECO:0000256" key="4">
    <source>
        <dbReference type="ARBA" id="ARBA00012723"/>
    </source>
</evidence>
<evidence type="ECO:0000313" key="15">
    <source>
        <dbReference type="EMBL" id="KAJ9686573.1"/>
    </source>
</evidence>
<dbReference type="Proteomes" id="UP001168098">
    <property type="component" value="Unassembled WGS sequence"/>
</dbReference>
<feature type="signal peptide" evidence="13">
    <location>
        <begin position="1"/>
        <end position="27"/>
    </location>
</feature>
<protein>
    <recommendedName>
        <fullName evidence="4">protein disulfide-isomerase</fullName>
        <ecNumber evidence="4">5.3.4.1</ecNumber>
    </recommendedName>
</protein>
<feature type="domain" description="Thioredoxin" evidence="14">
    <location>
        <begin position="10"/>
        <end position="143"/>
    </location>
</feature>
<evidence type="ECO:0000256" key="10">
    <source>
        <dbReference type="ARBA" id="ARBA00023284"/>
    </source>
</evidence>
<keyword evidence="6" id="KW-0677">Repeat</keyword>
<dbReference type="InterPro" id="IPR036249">
    <property type="entry name" value="Thioredoxin-like_sf"/>
</dbReference>
<dbReference type="InterPro" id="IPR017937">
    <property type="entry name" value="Thioredoxin_CS"/>
</dbReference>
<keyword evidence="10" id="KW-0676">Redox-active center</keyword>
<dbReference type="EMBL" id="JARBHA010000012">
    <property type="protein sequence ID" value="KAJ9686573.1"/>
    <property type="molecule type" value="Genomic_DNA"/>
</dbReference>
<organism evidence="15 16">
    <name type="scientific">Vitis rotundifolia</name>
    <name type="common">Muscadine grape</name>
    <dbReference type="NCBI Taxonomy" id="103349"/>
    <lineage>
        <taxon>Eukaryota</taxon>
        <taxon>Viridiplantae</taxon>
        <taxon>Streptophyta</taxon>
        <taxon>Embryophyta</taxon>
        <taxon>Tracheophyta</taxon>
        <taxon>Spermatophyta</taxon>
        <taxon>Magnoliopsida</taxon>
        <taxon>eudicotyledons</taxon>
        <taxon>Gunneridae</taxon>
        <taxon>Pentapetalae</taxon>
        <taxon>rosids</taxon>
        <taxon>Vitales</taxon>
        <taxon>Vitaceae</taxon>
        <taxon>Viteae</taxon>
        <taxon>Vitis</taxon>
    </lineage>
</organism>
<feature type="domain" description="Thioredoxin" evidence="14">
    <location>
        <begin position="144"/>
        <end position="269"/>
    </location>
</feature>
<dbReference type="PROSITE" id="PS51352">
    <property type="entry name" value="THIOREDOXIN_2"/>
    <property type="match status" value="2"/>
</dbReference>
<dbReference type="EC" id="5.3.4.1" evidence="4"/>
<dbReference type="GO" id="GO:0034976">
    <property type="term" value="P:response to endoplasmic reticulum stress"/>
    <property type="evidence" value="ECO:0007669"/>
    <property type="project" value="UniProtKB-ARBA"/>
</dbReference>
<dbReference type="GO" id="GO:0015035">
    <property type="term" value="F:protein-disulfide reductase activity"/>
    <property type="evidence" value="ECO:0007669"/>
    <property type="project" value="TreeGrafter"/>
</dbReference>
<keyword evidence="7" id="KW-0256">Endoplasmic reticulum</keyword>
<evidence type="ECO:0000256" key="1">
    <source>
        <dbReference type="ARBA" id="ARBA00001182"/>
    </source>
</evidence>
<gene>
    <name evidence="15" type="ORF">PVL29_015449</name>
</gene>
<dbReference type="Pfam" id="PF00085">
    <property type="entry name" value="Thioredoxin"/>
    <property type="match status" value="2"/>
</dbReference>
<dbReference type="PANTHER" id="PTHR45815">
    <property type="entry name" value="PROTEIN DISULFIDE-ISOMERASE A6"/>
    <property type="match status" value="1"/>
</dbReference>
<evidence type="ECO:0000313" key="16">
    <source>
        <dbReference type="Proteomes" id="UP001168098"/>
    </source>
</evidence>
<proteinExistence type="inferred from homology"/>
<evidence type="ECO:0000256" key="6">
    <source>
        <dbReference type="ARBA" id="ARBA00022737"/>
    </source>
</evidence>
<evidence type="ECO:0000256" key="12">
    <source>
        <dbReference type="RuleBase" id="RU004208"/>
    </source>
</evidence>
<dbReference type="PROSITE" id="PS00194">
    <property type="entry name" value="THIOREDOXIN_1"/>
    <property type="match status" value="2"/>
</dbReference>
<name>A0AA39DIX8_VITRO</name>
<evidence type="ECO:0000256" key="7">
    <source>
        <dbReference type="ARBA" id="ARBA00022824"/>
    </source>
</evidence>
<dbReference type="FunFam" id="3.40.30.10:FF:000050">
    <property type="entry name" value="protein disulfide-isomerase A6 isoform X1"/>
    <property type="match status" value="2"/>
</dbReference>
<feature type="chain" id="PRO_5041260351" description="protein disulfide-isomerase" evidence="13">
    <location>
        <begin position="28"/>
        <end position="433"/>
    </location>
</feature>
<evidence type="ECO:0000256" key="2">
    <source>
        <dbReference type="ARBA" id="ARBA00004319"/>
    </source>
</evidence>
<comment type="catalytic activity">
    <reaction evidence="1">
        <text>Catalyzes the rearrangement of -S-S- bonds in proteins.</text>
        <dbReference type="EC" id="5.3.4.1"/>
    </reaction>
</comment>
<dbReference type="GO" id="GO:0003756">
    <property type="term" value="F:protein disulfide isomerase activity"/>
    <property type="evidence" value="ECO:0007669"/>
    <property type="project" value="UniProtKB-EC"/>
</dbReference>
<dbReference type="CDD" id="cd03001">
    <property type="entry name" value="PDI_a_P5"/>
    <property type="match status" value="2"/>
</dbReference>
<dbReference type="CDD" id="cd02983">
    <property type="entry name" value="P5_C"/>
    <property type="match status" value="1"/>
</dbReference>
<evidence type="ECO:0000256" key="8">
    <source>
        <dbReference type="ARBA" id="ARBA00023157"/>
    </source>
</evidence>
<evidence type="ECO:0000256" key="11">
    <source>
        <dbReference type="ARBA" id="ARBA00054003"/>
    </source>
</evidence>
<keyword evidence="9" id="KW-0413">Isomerase</keyword>
<comment type="similarity">
    <text evidence="3 12">Belongs to the protein disulfide isomerase family.</text>
</comment>
<dbReference type="Pfam" id="PF24541">
    <property type="entry name" value="Thioredox_PDIA6_C"/>
    <property type="match status" value="1"/>
</dbReference>
<dbReference type="SUPFAM" id="SSF52833">
    <property type="entry name" value="Thioredoxin-like"/>
    <property type="match status" value="3"/>
</dbReference>
<keyword evidence="5 13" id="KW-0732">Signal</keyword>
<evidence type="ECO:0000256" key="9">
    <source>
        <dbReference type="ARBA" id="ARBA00023235"/>
    </source>
</evidence>
<dbReference type="PRINTS" id="PR00421">
    <property type="entry name" value="THIOREDOXIN"/>
</dbReference>
<comment type="subcellular location">
    <subcellularLocation>
        <location evidence="2">Endoplasmic reticulum lumen</location>
    </subcellularLocation>
</comment>
<dbReference type="AlphaFoldDB" id="A0AA39DIX8"/>
<keyword evidence="8" id="KW-1015">Disulfide bond</keyword>
<evidence type="ECO:0000256" key="13">
    <source>
        <dbReference type="SAM" id="SignalP"/>
    </source>
</evidence>
<evidence type="ECO:0000256" key="3">
    <source>
        <dbReference type="ARBA" id="ARBA00006347"/>
    </source>
</evidence>
<dbReference type="InterPro" id="IPR013766">
    <property type="entry name" value="Thioredoxin_domain"/>
</dbReference>